<evidence type="ECO:0000256" key="6">
    <source>
        <dbReference type="HAMAP-Rule" id="MF_01974"/>
    </source>
</evidence>
<keyword evidence="5 6" id="KW-0378">Hydrolase</keyword>
<dbReference type="NCBIfam" id="TIGR00500">
    <property type="entry name" value="met_pdase_I"/>
    <property type="match status" value="1"/>
</dbReference>
<comment type="catalytic activity">
    <reaction evidence="6 7">
        <text>Release of N-terminal amino acids, preferentially methionine, from peptides and arylamides.</text>
        <dbReference type="EC" id="3.4.11.18"/>
    </reaction>
</comment>
<comment type="similarity">
    <text evidence="6">Belongs to the peptidase M24A family. Methionine aminopeptidase type 1 subfamily.</text>
</comment>
<evidence type="ECO:0000313" key="10">
    <source>
        <dbReference type="Proteomes" id="UP000823598"/>
    </source>
</evidence>
<evidence type="ECO:0000256" key="1">
    <source>
        <dbReference type="ARBA" id="ARBA00002521"/>
    </source>
</evidence>
<dbReference type="GO" id="GO:0006508">
    <property type="term" value="P:proteolysis"/>
    <property type="evidence" value="ECO:0007669"/>
    <property type="project" value="UniProtKB-KW"/>
</dbReference>
<dbReference type="PANTHER" id="PTHR43330:SF27">
    <property type="entry name" value="METHIONINE AMINOPEPTIDASE"/>
    <property type="match status" value="1"/>
</dbReference>
<dbReference type="PROSITE" id="PS00680">
    <property type="entry name" value="MAP_1"/>
    <property type="match status" value="1"/>
</dbReference>
<evidence type="ECO:0000256" key="3">
    <source>
        <dbReference type="ARBA" id="ARBA00022670"/>
    </source>
</evidence>
<evidence type="ECO:0000256" key="5">
    <source>
        <dbReference type="ARBA" id="ARBA00022801"/>
    </source>
</evidence>
<feature type="binding site" evidence="6">
    <location>
        <position position="168"/>
    </location>
    <ligand>
        <name>a divalent metal cation</name>
        <dbReference type="ChEBI" id="CHEBI:60240"/>
        <label>2</label>
        <note>catalytic</note>
    </ligand>
</feature>
<reference evidence="9" key="1">
    <citation type="submission" date="2020-10" db="EMBL/GenBank/DDBJ databases">
        <authorList>
            <person name="Gilroy R."/>
        </authorList>
    </citation>
    <scope>NUCLEOTIDE SEQUENCE</scope>
    <source>
        <strain evidence="9">6919</strain>
    </source>
</reference>
<dbReference type="PRINTS" id="PR00599">
    <property type="entry name" value="MAPEPTIDASE"/>
</dbReference>
<dbReference type="HAMAP" id="MF_01974">
    <property type="entry name" value="MetAP_1"/>
    <property type="match status" value="1"/>
</dbReference>
<comment type="cofactor">
    <cofactor evidence="6">
        <name>Co(2+)</name>
        <dbReference type="ChEBI" id="CHEBI:48828"/>
    </cofactor>
    <cofactor evidence="6">
        <name>Zn(2+)</name>
        <dbReference type="ChEBI" id="CHEBI:29105"/>
    </cofactor>
    <cofactor evidence="6">
        <name>Mn(2+)</name>
        <dbReference type="ChEBI" id="CHEBI:29035"/>
    </cofactor>
    <cofactor evidence="6">
        <name>Fe(2+)</name>
        <dbReference type="ChEBI" id="CHEBI:29033"/>
    </cofactor>
    <text evidence="6">Binds 2 divalent metal cations per subunit. Has a high-affinity and a low affinity metal-binding site. The true nature of the physiological cofactor is under debate. The enzyme is active with cobalt, zinc, manganese or divalent iron ions. Most likely, methionine aminopeptidases function as mononuclear Fe(2+)-metalloproteases under physiological conditions, and the catalytically relevant metal-binding site has been assigned to the histidine-containing high-affinity site.</text>
</comment>
<evidence type="ECO:0000256" key="4">
    <source>
        <dbReference type="ARBA" id="ARBA00022723"/>
    </source>
</evidence>
<feature type="binding site" evidence="6">
    <location>
        <position position="201"/>
    </location>
    <ligand>
        <name>a divalent metal cation</name>
        <dbReference type="ChEBI" id="CHEBI:60240"/>
        <label>2</label>
        <note>catalytic</note>
    </ligand>
</feature>
<comment type="caution">
    <text evidence="9">The sequence shown here is derived from an EMBL/GenBank/DDBJ whole genome shotgun (WGS) entry which is preliminary data.</text>
</comment>
<dbReference type="AlphaFoldDB" id="A0A9D9IQM7"/>
<dbReference type="InterPro" id="IPR001714">
    <property type="entry name" value="Pept_M24_MAP"/>
</dbReference>
<feature type="binding site" evidence="6">
    <location>
        <position position="175"/>
    </location>
    <ligand>
        <name>substrate</name>
    </ligand>
</feature>
<dbReference type="InterPro" id="IPR036005">
    <property type="entry name" value="Creatinase/aminopeptidase-like"/>
</dbReference>
<feature type="domain" description="Peptidase M24" evidence="8">
    <location>
        <begin position="11"/>
        <end position="238"/>
    </location>
</feature>
<comment type="function">
    <text evidence="1 6">Removes the N-terminal methionine from nascent proteins. The N-terminal methionine is often cleaved when the second residue in the primary sequence is small and uncharged (Met-Ala-, Cys, Gly, Pro, Ser, Thr, or Val). Requires deformylation of the N(alpha)-formylated initiator methionine before it can be hydrolyzed.</text>
</comment>
<accession>A0A9D9IQM7</accession>
<dbReference type="EMBL" id="JADIMC010000065">
    <property type="protein sequence ID" value="MBO8476496.1"/>
    <property type="molecule type" value="Genomic_DNA"/>
</dbReference>
<keyword evidence="4 6" id="KW-0479">Metal-binding</keyword>
<dbReference type="GO" id="GO:0070006">
    <property type="term" value="F:metalloaminopeptidase activity"/>
    <property type="evidence" value="ECO:0007669"/>
    <property type="project" value="UniProtKB-UniRule"/>
</dbReference>
<dbReference type="GO" id="GO:0046872">
    <property type="term" value="F:metal ion binding"/>
    <property type="evidence" value="ECO:0007669"/>
    <property type="project" value="UniProtKB-UniRule"/>
</dbReference>
<feature type="binding site" evidence="6">
    <location>
        <position position="105"/>
    </location>
    <ligand>
        <name>a divalent metal cation</name>
        <dbReference type="ChEBI" id="CHEBI:60240"/>
        <label>2</label>
        <note>catalytic</note>
    </ligand>
</feature>
<keyword evidence="3 6" id="KW-0645">Protease</keyword>
<gene>
    <name evidence="6 9" type="primary">map</name>
    <name evidence="9" type="ORF">IAB88_05830</name>
</gene>
<feature type="binding site" evidence="6">
    <location>
        <position position="94"/>
    </location>
    <ligand>
        <name>a divalent metal cation</name>
        <dbReference type="ChEBI" id="CHEBI:60240"/>
        <label>1</label>
    </ligand>
</feature>
<reference evidence="9" key="2">
    <citation type="journal article" date="2021" name="PeerJ">
        <title>Extensive microbial diversity within the chicken gut microbiome revealed by metagenomics and culture.</title>
        <authorList>
            <person name="Gilroy R."/>
            <person name="Ravi A."/>
            <person name="Getino M."/>
            <person name="Pursley I."/>
            <person name="Horton D.L."/>
            <person name="Alikhan N.F."/>
            <person name="Baker D."/>
            <person name="Gharbi K."/>
            <person name="Hall N."/>
            <person name="Watson M."/>
            <person name="Adriaenssens E.M."/>
            <person name="Foster-Nyarko E."/>
            <person name="Jarju S."/>
            <person name="Secka A."/>
            <person name="Antonio M."/>
            <person name="Oren A."/>
            <person name="Chaudhuri R.R."/>
            <person name="La Ragione R."/>
            <person name="Hildebrand F."/>
            <person name="Pallen M.J."/>
        </authorList>
    </citation>
    <scope>NUCLEOTIDE SEQUENCE</scope>
    <source>
        <strain evidence="9">6919</strain>
    </source>
</reference>
<dbReference type="InterPro" id="IPR000994">
    <property type="entry name" value="Pept_M24"/>
</dbReference>
<dbReference type="EC" id="3.4.11.18" evidence="6 7"/>
<dbReference type="PANTHER" id="PTHR43330">
    <property type="entry name" value="METHIONINE AMINOPEPTIDASE"/>
    <property type="match status" value="1"/>
</dbReference>
<keyword evidence="2 6" id="KW-0031">Aminopeptidase</keyword>
<proteinExistence type="inferred from homology"/>
<dbReference type="SUPFAM" id="SSF55920">
    <property type="entry name" value="Creatinase/aminopeptidase"/>
    <property type="match status" value="1"/>
</dbReference>
<dbReference type="Gene3D" id="3.90.230.10">
    <property type="entry name" value="Creatinase/methionine aminopeptidase superfamily"/>
    <property type="match status" value="1"/>
</dbReference>
<dbReference type="Pfam" id="PF00557">
    <property type="entry name" value="Peptidase_M24"/>
    <property type="match status" value="1"/>
</dbReference>
<dbReference type="Proteomes" id="UP000823598">
    <property type="component" value="Unassembled WGS sequence"/>
</dbReference>
<comment type="subunit">
    <text evidence="6">Monomer.</text>
</comment>
<sequence length="260" mass="28768">MIYLKTDEEIELMRESNLLVGKTLGELAKWIAPGITTLKLDKIAGEFIRDNGGVPGFLGYGGYPNSICVSVNEVVVHGIPSNQTLMDGDIVSIDCGVVKNGFNGDSAYTFCVGEVDEKVKDLLRTTKEALYKGIEQAVEDNRIGHIANAIQDYCEHRGYSVVREMTGHGIGRKLHEDPAVPNYGRRGVGPLLKNGMCLAIEPMINMGSRNIVIERDGWTCRTRDRKPSAHFEHTVAVRGRKADILSSFEFIENELKDRSI</sequence>
<evidence type="ECO:0000256" key="7">
    <source>
        <dbReference type="RuleBase" id="RU003653"/>
    </source>
</evidence>
<feature type="binding site" evidence="6">
    <location>
        <position position="77"/>
    </location>
    <ligand>
        <name>substrate</name>
    </ligand>
</feature>
<dbReference type="GO" id="GO:0004239">
    <property type="term" value="F:initiator methionyl aminopeptidase activity"/>
    <property type="evidence" value="ECO:0007669"/>
    <property type="project" value="UniProtKB-UniRule"/>
</dbReference>
<feature type="binding site" evidence="6">
    <location>
        <position position="105"/>
    </location>
    <ligand>
        <name>a divalent metal cation</name>
        <dbReference type="ChEBI" id="CHEBI:60240"/>
        <label>1</label>
    </ligand>
</feature>
<feature type="binding site" evidence="6">
    <location>
        <position position="232"/>
    </location>
    <ligand>
        <name>a divalent metal cation</name>
        <dbReference type="ChEBI" id="CHEBI:60240"/>
        <label>1</label>
    </ligand>
</feature>
<evidence type="ECO:0000313" key="9">
    <source>
        <dbReference type="EMBL" id="MBO8476496.1"/>
    </source>
</evidence>
<dbReference type="GO" id="GO:0005829">
    <property type="term" value="C:cytosol"/>
    <property type="evidence" value="ECO:0007669"/>
    <property type="project" value="TreeGrafter"/>
</dbReference>
<evidence type="ECO:0000259" key="8">
    <source>
        <dbReference type="Pfam" id="PF00557"/>
    </source>
</evidence>
<feature type="binding site" evidence="6">
    <location>
        <position position="232"/>
    </location>
    <ligand>
        <name>a divalent metal cation</name>
        <dbReference type="ChEBI" id="CHEBI:60240"/>
        <label>2</label>
        <note>catalytic</note>
    </ligand>
</feature>
<organism evidence="9 10">
    <name type="scientific">Candidatus Limisoma faecipullorum</name>
    <dbReference type="NCBI Taxonomy" id="2840854"/>
    <lineage>
        <taxon>Bacteria</taxon>
        <taxon>Pseudomonadati</taxon>
        <taxon>Bacteroidota</taxon>
        <taxon>Bacteroidia</taxon>
        <taxon>Bacteroidales</taxon>
        <taxon>Candidatus Limisoma</taxon>
    </lineage>
</organism>
<dbReference type="CDD" id="cd01086">
    <property type="entry name" value="MetAP1"/>
    <property type="match status" value="1"/>
</dbReference>
<protein>
    <recommendedName>
        <fullName evidence="6 7">Methionine aminopeptidase</fullName>
        <shortName evidence="6">MAP</shortName>
        <shortName evidence="6">MetAP</shortName>
        <ecNumber evidence="6 7">3.4.11.18</ecNumber>
    </recommendedName>
    <alternativeName>
        <fullName evidence="6">Peptidase M</fullName>
    </alternativeName>
</protein>
<dbReference type="InterPro" id="IPR002467">
    <property type="entry name" value="Pept_M24A_MAP1"/>
</dbReference>
<evidence type="ECO:0000256" key="2">
    <source>
        <dbReference type="ARBA" id="ARBA00022438"/>
    </source>
</evidence>
<name>A0A9D9IQM7_9BACT</name>